<dbReference type="InterPro" id="IPR051156">
    <property type="entry name" value="Mito/Outer_Membr_Metalloprot"/>
</dbReference>
<dbReference type="CDD" id="cd07332">
    <property type="entry name" value="M48C_Oma1_like"/>
    <property type="match status" value="1"/>
</dbReference>
<evidence type="ECO:0000256" key="7">
    <source>
        <dbReference type="SAM" id="Phobius"/>
    </source>
</evidence>
<proteinExistence type="inferred from homology"/>
<evidence type="ECO:0000256" key="6">
    <source>
        <dbReference type="RuleBase" id="RU003983"/>
    </source>
</evidence>
<keyword evidence="4 6" id="KW-0862">Zinc</keyword>
<evidence type="ECO:0000256" key="2">
    <source>
        <dbReference type="ARBA" id="ARBA00022723"/>
    </source>
</evidence>
<keyword evidence="1 6" id="KW-0645">Protease</keyword>
<gene>
    <name evidence="9" type="ORF">F1609_30065</name>
</gene>
<evidence type="ECO:0000256" key="4">
    <source>
        <dbReference type="ARBA" id="ARBA00022833"/>
    </source>
</evidence>
<keyword evidence="5 6" id="KW-0482">Metalloprotease</keyword>
<comment type="cofactor">
    <cofactor evidence="6">
        <name>Zn(2+)</name>
        <dbReference type="ChEBI" id="CHEBI:29105"/>
    </cofactor>
    <text evidence="6">Binds 1 zinc ion per subunit.</text>
</comment>
<evidence type="ECO:0000256" key="5">
    <source>
        <dbReference type="ARBA" id="ARBA00023049"/>
    </source>
</evidence>
<dbReference type="PANTHER" id="PTHR22726:SF18">
    <property type="entry name" value="PEPTIDASE M48 DOMAIN-CONTAINING PROTEIN"/>
    <property type="match status" value="1"/>
</dbReference>
<protein>
    <submittedName>
        <fullName evidence="9">M48 family metallopeptidase</fullName>
    </submittedName>
</protein>
<dbReference type="EMBL" id="VVIW01000031">
    <property type="protein sequence ID" value="NHZ44374.1"/>
    <property type="molecule type" value="Genomic_DNA"/>
</dbReference>
<keyword evidence="10" id="KW-1185">Reference proteome</keyword>
<keyword evidence="7" id="KW-0812">Transmembrane</keyword>
<feature type="transmembrane region" description="Helical" evidence="7">
    <location>
        <begin position="23"/>
        <end position="45"/>
    </location>
</feature>
<keyword evidence="2" id="KW-0479">Metal-binding</keyword>
<comment type="similarity">
    <text evidence="6">Belongs to the peptidase M48 family.</text>
</comment>
<keyword evidence="7" id="KW-1133">Transmembrane helix</keyword>
<evidence type="ECO:0000313" key="10">
    <source>
        <dbReference type="Proteomes" id="UP000819052"/>
    </source>
</evidence>
<feature type="domain" description="Peptidase M48" evidence="8">
    <location>
        <begin position="77"/>
        <end position="252"/>
    </location>
</feature>
<evidence type="ECO:0000256" key="3">
    <source>
        <dbReference type="ARBA" id="ARBA00022801"/>
    </source>
</evidence>
<sequence length="271" mass="28780">MKYQPSLPEHNDNISDQHPLKDFFVIGLWLLAGAALLFWVLALAVDTAVEHLDHDSEARLYALLPSKPMPTEPAERARQEQVQALVESMRACAGLRLPANVSLHKSDTPNAAVLPGGNIIVFTGLLDEVKSENGLAFVLAHELSHITQRDHLRALGRGIVLYGMAALLTGSDSGLSDLVAPVGKLGDATYSRAREAAADAAALRILNCRYGHAGGATELFVSLKEGDADPSGLSHYVASHPAMQQRIDAINAAIRAGAMKVGPVTPLAPVP</sequence>
<comment type="caution">
    <text evidence="9">The sequence shown here is derived from an EMBL/GenBank/DDBJ whole genome shotgun (WGS) entry which is preliminary data.</text>
</comment>
<organism evidence="9 10">
    <name type="scientific">Massilia aquatica</name>
    <dbReference type="NCBI Taxonomy" id="2609000"/>
    <lineage>
        <taxon>Bacteria</taxon>
        <taxon>Pseudomonadati</taxon>
        <taxon>Pseudomonadota</taxon>
        <taxon>Betaproteobacteria</taxon>
        <taxon>Burkholderiales</taxon>
        <taxon>Oxalobacteraceae</taxon>
        <taxon>Telluria group</taxon>
        <taxon>Massilia</taxon>
    </lineage>
</organism>
<accession>A0ABX0MLH0</accession>
<reference evidence="9 10" key="1">
    <citation type="submission" date="2019-09" db="EMBL/GenBank/DDBJ databases">
        <title>Taxonomy of Antarctic Massilia spp.: description of Massilia rubra sp. nov., Massilia aquatica sp. nov., Massilia mucilaginosa sp. nov., Massilia frigida sp. nov. isolated from streams, lakes and regoliths.</title>
        <authorList>
            <person name="Holochova P."/>
            <person name="Sedlacek I."/>
            <person name="Kralova S."/>
            <person name="Maslanova I."/>
            <person name="Busse H.-J."/>
            <person name="Stankova E."/>
            <person name="Vrbovska V."/>
            <person name="Kovarovic V."/>
            <person name="Bartak M."/>
            <person name="Svec P."/>
            <person name="Pantucek R."/>
        </authorList>
    </citation>
    <scope>NUCLEOTIDE SEQUENCE [LARGE SCALE GENOMIC DNA]</scope>
    <source>
        <strain evidence="9 10">CCM 8693</strain>
    </source>
</reference>
<dbReference type="Gene3D" id="3.30.2010.10">
    <property type="entry name" value="Metalloproteases ('zincins'), catalytic domain"/>
    <property type="match status" value="1"/>
</dbReference>
<dbReference type="Proteomes" id="UP000819052">
    <property type="component" value="Unassembled WGS sequence"/>
</dbReference>
<evidence type="ECO:0000313" key="9">
    <source>
        <dbReference type="EMBL" id="NHZ44374.1"/>
    </source>
</evidence>
<name>A0ABX0MLH0_9BURK</name>
<dbReference type="RefSeq" id="WP_167080975.1">
    <property type="nucleotide sequence ID" value="NZ_VVIW01000031.1"/>
</dbReference>
<dbReference type="InterPro" id="IPR001915">
    <property type="entry name" value="Peptidase_M48"/>
</dbReference>
<keyword evidence="7" id="KW-0472">Membrane</keyword>
<evidence type="ECO:0000259" key="8">
    <source>
        <dbReference type="Pfam" id="PF01435"/>
    </source>
</evidence>
<evidence type="ECO:0000256" key="1">
    <source>
        <dbReference type="ARBA" id="ARBA00022670"/>
    </source>
</evidence>
<keyword evidence="3 6" id="KW-0378">Hydrolase</keyword>
<dbReference type="PANTHER" id="PTHR22726">
    <property type="entry name" value="METALLOENDOPEPTIDASE OMA1"/>
    <property type="match status" value="1"/>
</dbReference>
<dbReference type="Pfam" id="PF01435">
    <property type="entry name" value="Peptidase_M48"/>
    <property type="match status" value="1"/>
</dbReference>